<feature type="domain" description="C-type lectin" evidence="6">
    <location>
        <begin position="82"/>
        <end position="191"/>
    </location>
</feature>
<evidence type="ECO:0000313" key="8">
    <source>
        <dbReference type="Proteomes" id="UP000694393"/>
    </source>
</evidence>
<name>A0A8C8RI59_9SAUR</name>
<dbReference type="GO" id="GO:0030246">
    <property type="term" value="F:carbohydrate binding"/>
    <property type="evidence" value="ECO:0007669"/>
    <property type="project" value="UniProtKB-KW"/>
</dbReference>
<organism evidence="7 8">
    <name type="scientific">Pelusios castaneus</name>
    <name type="common">West African mud turtle</name>
    <dbReference type="NCBI Taxonomy" id="367368"/>
    <lineage>
        <taxon>Eukaryota</taxon>
        <taxon>Metazoa</taxon>
        <taxon>Chordata</taxon>
        <taxon>Craniata</taxon>
        <taxon>Vertebrata</taxon>
        <taxon>Euteleostomi</taxon>
        <taxon>Archelosauria</taxon>
        <taxon>Testudinata</taxon>
        <taxon>Testudines</taxon>
        <taxon>Pleurodira</taxon>
        <taxon>Pelomedusidae</taxon>
        <taxon>Pelusios</taxon>
    </lineage>
</organism>
<evidence type="ECO:0000256" key="1">
    <source>
        <dbReference type="ARBA" id="ARBA00004606"/>
    </source>
</evidence>
<evidence type="ECO:0000256" key="3">
    <source>
        <dbReference type="ARBA" id="ARBA00022968"/>
    </source>
</evidence>
<keyword evidence="4" id="KW-1133">Transmembrane helix</keyword>
<keyword evidence="4" id="KW-0812">Transmembrane</keyword>
<dbReference type="InterPro" id="IPR001304">
    <property type="entry name" value="C-type_lectin-like"/>
</dbReference>
<evidence type="ECO:0000313" key="7">
    <source>
        <dbReference type="Ensembl" id="ENSPCEP00000005291.1"/>
    </source>
</evidence>
<dbReference type="PANTHER" id="PTHR46784:SF1">
    <property type="entry name" value="KILLER CELL LECTIN-LIKE RECEPTOR SUBFAMILY B MEMBER 1"/>
    <property type="match status" value="1"/>
</dbReference>
<evidence type="ECO:0000259" key="6">
    <source>
        <dbReference type="PROSITE" id="PS50041"/>
    </source>
</evidence>
<dbReference type="AlphaFoldDB" id="A0A8C8RI59"/>
<keyword evidence="3" id="KW-0735">Signal-anchor</keyword>
<evidence type="ECO:0000256" key="5">
    <source>
        <dbReference type="ARBA" id="ARBA00023157"/>
    </source>
</evidence>
<keyword evidence="4" id="KW-0472">Membrane</keyword>
<protein>
    <recommendedName>
        <fullName evidence="6">C-type lectin domain-containing protein</fullName>
    </recommendedName>
</protein>
<dbReference type="Pfam" id="PF00059">
    <property type="entry name" value="Lectin_C"/>
    <property type="match status" value="1"/>
</dbReference>
<dbReference type="Ensembl" id="ENSPCET00000005480.1">
    <property type="protein sequence ID" value="ENSPCEP00000005291.1"/>
    <property type="gene ID" value="ENSPCEG00000004302.1"/>
</dbReference>
<comment type="subcellular location">
    <subcellularLocation>
        <location evidence="1">Membrane</location>
        <topology evidence="1">Single-pass type II membrane protein</topology>
    </subcellularLocation>
</comment>
<dbReference type="SMART" id="SM00034">
    <property type="entry name" value="CLECT"/>
    <property type="match status" value="1"/>
</dbReference>
<dbReference type="GO" id="GO:0038023">
    <property type="term" value="F:signaling receptor activity"/>
    <property type="evidence" value="ECO:0007669"/>
    <property type="project" value="TreeGrafter"/>
</dbReference>
<dbReference type="InterPro" id="IPR051527">
    <property type="entry name" value="KLR_subfamily_B"/>
</dbReference>
<accession>A0A8C8RI59</accession>
<dbReference type="InterPro" id="IPR016186">
    <property type="entry name" value="C-type_lectin-like/link_sf"/>
</dbReference>
<dbReference type="InterPro" id="IPR016187">
    <property type="entry name" value="CTDL_fold"/>
</dbReference>
<dbReference type="SUPFAM" id="SSF56436">
    <property type="entry name" value="C-type lectin-like"/>
    <property type="match status" value="1"/>
</dbReference>
<proteinExistence type="predicted"/>
<dbReference type="GO" id="GO:0042269">
    <property type="term" value="P:regulation of natural killer cell mediated cytotoxicity"/>
    <property type="evidence" value="ECO:0007669"/>
    <property type="project" value="TreeGrafter"/>
</dbReference>
<reference evidence="7" key="2">
    <citation type="submission" date="2025-09" db="UniProtKB">
        <authorList>
            <consortium name="Ensembl"/>
        </authorList>
    </citation>
    <scope>IDENTIFICATION</scope>
</reference>
<dbReference type="GO" id="GO:0009986">
    <property type="term" value="C:cell surface"/>
    <property type="evidence" value="ECO:0007669"/>
    <property type="project" value="TreeGrafter"/>
</dbReference>
<dbReference type="InterPro" id="IPR033992">
    <property type="entry name" value="NKR-like_CTLD"/>
</dbReference>
<dbReference type="CDD" id="cd03593">
    <property type="entry name" value="CLECT_NK_receptors_like"/>
    <property type="match status" value="1"/>
</dbReference>
<dbReference type="Gene3D" id="3.10.100.10">
    <property type="entry name" value="Mannose-Binding Protein A, subunit A"/>
    <property type="match status" value="1"/>
</dbReference>
<keyword evidence="5" id="KW-1015">Disulfide bond</keyword>
<evidence type="ECO:0000256" key="4">
    <source>
        <dbReference type="ARBA" id="ARBA00022989"/>
    </source>
</evidence>
<dbReference type="PANTHER" id="PTHR46784">
    <property type="entry name" value="KILLER CELL LECTIN-LIKE RECEPTOR SUBFAMILY B MEMBER 1"/>
    <property type="match status" value="1"/>
</dbReference>
<dbReference type="PROSITE" id="PS50041">
    <property type="entry name" value="C_TYPE_LECTIN_2"/>
    <property type="match status" value="1"/>
</dbReference>
<evidence type="ECO:0000256" key="2">
    <source>
        <dbReference type="ARBA" id="ARBA00022734"/>
    </source>
</evidence>
<dbReference type="GO" id="GO:0005886">
    <property type="term" value="C:plasma membrane"/>
    <property type="evidence" value="ECO:0007669"/>
    <property type="project" value="TreeGrafter"/>
</dbReference>
<keyword evidence="8" id="KW-1185">Reference proteome</keyword>
<reference evidence="7" key="1">
    <citation type="submission" date="2025-08" db="UniProtKB">
        <authorList>
            <consortium name="Ensembl"/>
        </authorList>
    </citation>
    <scope>IDENTIFICATION</scope>
</reference>
<keyword evidence="2" id="KW-0430">Lectin</keyword>
<sequence>MSSCDRFVCTAQWGWSFSGLPQHKPSIKYQLLLIAWPVCTVRDLQHTQTIVLTIQSTGCYNQSQAVFRGSRCKLCPENWRAHQGKCYWDSKGSKFWNESQKDCESRHSQMLVIQDQEDMDFIQNITDGINHVWIGLNITSHTRNWTWVDGSPFNHTLFPVSGHIASDSCGVVKGNQINSETCSAEFKWICQKDAVVV</sequence>
<dbReference type="Proteomes" id="UP000694393">
    <property type="component" value="Unplaced"/>
</dbReference>